<dbReference type="SUPFAM" id="SSF53271">
    <property type="entry name" value="PRTase-like"/>
    <property type="match status" value="1"/>
</dbReference>
<dbReference type="PANTHER" id="PTHR11776:SF7">
    <property type="entry name" value="PHOSPHORIBOSYLTRANSFERASE DOMAIN-CONTAINING PROTEIN"/>
    <property type="match status" value="1"/>
</dbReference>
<evidence type="ECO:0000256" key="9">
    <source>
        <dbReference type="ARBA" id="ARBA00022679"/>
    </source>
</evidence>
<evidence type="ECO:0000256" key="1">
    <source>
        <dbReference type="ARBA" id="ARBA00000868"/>
    </source>
</evidence>
<dbReference type="GO" id="GO:0003999">
    <property type="term" value="F:adenine phosphoribosyltransferase activity"/>
    <property type="evidence" value="ECO:0007669"/>
    <property type="project" value="UniProtKB-EC"/>
</dbReference>
<accession>A0A061J843</accession>
<comment type="catalytic activity">
    <reaction evidence="1">
        <text>AMP + diphosphate = 5-phospho-alpha-D-ribose 1-diphosphate + adenine</text>
        <dbReference type="Rhea" id="RHEA:16609"/>
        <dbReference type="ChEBI" id="CHEBI:16708"/>
        <dbReference type="ChEBI" id="CHEBI:33019"/>
        <dbReference type="ChEBI" id="CHEBI:58017"/>
        <dbReference type="ChEBI" id="CHEBI:456215"/>
        <dbReference type="EC" id="2.4.2.7"/>
    </reaction>
</comment>
<keyword evidence="7" id="KW-0963">Cytoplasm</keyword>
<dbReference type="Proteomes" id="UP000031737">
    <property type="component" value="Unassembled WGS sequence"/>
</dbReference>
<comment type="similarity">
    <text evidence="4">Belongs to the purine/pyrimidine phosphoribosyltransferase family.</text>
</comment>
<keyword evidence="8 12" id="KW-0328">Glycosyltransferase</keyword>
<dbReference type="CDD" id="cd06223">
    <property type="entry name" value="PRTases_typeI"/>
    <property type="match status" value="1"/>
</dbReference>
<dbReference type="OrthoDB" id="363185at2759"/>
<dbReference type="InterPro" id="IPR029057">
    <property type="entry name" value="PRTase-like"/>
</dbReference>
<comment type="caution">
    <text evidence="12">The sequence shown here is derived from an EMBL/GenBank/DDBJ whole genome shotgun (WGS) entry which is preliminary data.</text>
</comment>
<keyword evidence="10" id="KW-0660">Purine salvage</keyword>
<evidence type="ECO:0000256" key="7">
    <source>
        <dbReference type="ARBA" id="ARBA00022490"/>
    </source>
</evidence>
<dbReference type="AlphaFoldDB" id="A0A061J843"/>
<evidence type="ECO:0000256" key="3">
    <source>
        <dbReference type="ARBA" id="ARBA00004659"/>
    </source>
</evidence>
<evidence type="ECO:0000256" key="4">
    <source>
        <dbReference type="ARBA" id="ARBA00008391"/>
    </source>
</evidence>
<dbReference type="Gene3D" id="3.40.50.2020">
    <property type="match status" value="1"/>
</dbReference>
<sequence length="147" mass="15578">MIAMELGVPFVLLRKEGKNAGVLIASEPYEKEYKEKGSEAMSIRQGSIGKGSRVVFVDDVLASGGTALSGLQLVEACGATALEFVAILGISLLKGAQLSHSYGNGRFSKVPFFTLVDESVLTDSNCGDVVGYDGPRIISYREALSKL</sequence>
<comment type="pathway">
    <text evidence="3">Purine metabolism; AMP biosynthesis via salvage pathway; AMP from adenine: step 1/1.</text>
</comment>
<dbReference type="InterPro" id="IPR000836">
    <property type="entry name" value="PRTase_dom"/>
</dbReference>
<evidence type="ECO:0000259" key="11">
    <source>
        <dbReference type="Pfam" id="PF00156"/>
    </source>
</evidence>
<comment type="subunit">
    <text evidence="5">Homodimer.</text>
</comment>
<comment type="subcellular location">
    <subcellularLocation>
        <location evidence="2">Cytoplasm</location>
    </subcellularLocation>
</comment>
<dbReference type="VEuPathDB" id="TriTrypDB:TRSC58_00688"/>
<feature type="domain" description="Phosphoribosyltransferase" evidence="11">
    <location>
        <begin position="2"/>
        <end position="88"/>
    </location>
</feature>
<keyword evidence="13" id="KW-1185">Reference proteome</keyword>
<protein>
    <recommendedName>
        <fullName evidence="6">adenine phosphoribosyltransferase</fullName>
        <ecNumber evidence="6">2.4.2.7</ecNumber>
    </recommendedName>
</protein>
<evidence type="ECO:0000256" key="5">
    <source>
        <dbReference type="ARBA" id="ARBA00011738"/>
    </source>
</evidence>
<proteinExistence type="inferred from homology"/>
<dbReference type="GO" id="GO:0006166">
    <property type="term" value="P:purine ribonucleoside salvage"/>
    <property type="evidence" value="ECO:0007669"/>
    <property type="project" value="UniProtKB-KW"/>
</dbReference>
<evidence type="ECO:0000313" key="13">
    <source>
        <dbReference type="Proteomes" id="UP000031737"/>
    </source>
</evidence>
<evidence type="ECO:0000256" key="2">
    <source>
        <dbReference type="ARBA" id="ARBA00004496"/>
    </source>
</evidence>
<evidence type="ECO:0000256" key="10">
    <source>
        <dbReference type="ARBA" id="ARBA00022726"/>
    </source>
</evidence>
<gene>
    <name evidence="12" type="ORF">TRSC58_00688</name>
</gene>
<evidence type="ECO:0000313" key="12">
    <source>
        <dbReference type="EMBL" id="ESL11558.1"/>
    </source>
</evidence>
<evidence type="ECO:0000256" key="8">
    <source>
        <dbReference type="ARBA" id="ARBA00022676"/>
    </source>
</evidence>
<dbReference type="InterPro" id="IPR050120">
    <property type="entry name" value="Adenine_PRTase"/>
</dbReference>
<dbReference type="EMBL" id="AUPL01000688">
    <property type="protein sequence ID" value="ESL11558.1"/>
    <property type="molecule type" value="Genomic_DNA"/>
</dbReference>
<reference evidence="12 13" key="1">
    <citation type="submission" date="2013-07" db="EMBL/GenBank/DDBJ databases">
        <authorList>
            <person name="Stoco P.H."/>
            <person name="Wagner G."/>
            <person name="Gerber A."/>
            <person name="Zaha A."/>
            <person name="Thompson C."/>
            <person name="Bartholomeu D.C."/>
            <person name="Luckemeyer D.D."/>
            <person name="Bahia D."/>
            <person name="Loreto E."/>
            <person name="Prestes E.B."/>
            <person name="Lima F.M."/>
            <person name="Rodrigues-Luiz G."/>
            <person name="Vallejo G.A."/>
            <person name="Filho J.F."/>
            <person name="Monteiro K.M."/>
            <person name="Tyler K.M."/>
            <person name="de Almeida L.G."/>
            <person name="Ortiz M.F."/>
            <person name="Siervo M.A."/>
            <person name="de Moraes M.H."/>
            <person name="Cunha O.L."/>
            <person name="Mendonca-Neto R."/>
            <person name="Silva R."/>
            <person name="Teixeira S.M."/>
            <person name="Murta S.M."/>
            <person name="Sincero T.C."/>
            <person name="Mendes T.A."/>
            <person name="Urmenyi T.P."/>
            <person name="Silva V.G."/>
            <person name="da Rocha W.D."/>
            <person name="Andersson B."/>
            <person name="Romanha A.J."/>
            <person name="Steindel M."/>
            <person name="de Vasconcelos A.T."/>
            <person name="Grisard E.C."/>
        </authorList>
    </citation>
    <scope>NUCLEOTIDE SEQUENCE [LARGE SCALE GENOMIC DNA]</scope>
    <source>
        <strain evidence="12 13">SC58</strain>
    </source>
</reference>
<dbReference type="EC" id="2.4.2.7" evidence="6"/>
<dbReference type="Pfam" id="PF00156">
    <property type="entry name" value="Pribosyltran"/>
    <property type="match status" value="1"/>
</dbReference>
<organism evidence="12 13">
    <name type="scientific">Trypanosoma rangeli SC58</name>
    <dbReference type="NCBI Taxonomy" id="429131"/>
    <lineage>
        <taxon>Eukaryota</taxon>
        <taxon>Discoba</taxon>
        <taxon>Euglenozoa</taxon>
        <taxon>Kinetoplastea</taxon>
        <taxon>Metakinetoplastina</taxon>
        <taxon>Trypanosomatida</taxon>
        <taxon>Trypanosomatidae</taxon>
        <taxon>Trypanosoma</taxon>
        <taxon>Herpetosoma</taxon>
    </lineage>
</organism>
<dbReference type="PANTHER" id="PTHR11776">
    <property type="entry name" value="ADENINE PHOSPHORIBOSYLTRANSFERASE"/>
    <property type="match status" value="1"/>
</dbReference>
<dbReference type="GO" id="GO:0005737">
    <property type="term" value="C:cytoplasm"/>
    <property type="evidence" value="ECO:0007669"/>
    <property type="project" value="UniProtKB-SubCell"/>
</dbReference>
<keyword evidence="9 12" id="KW-0808">Transferase</keyword>
<name>A0A061J843_TRYRA</name>
<evidence type="ECO:0000256" key="6">
    <source>
        <dbReference type="ARBA" id="ARBA00011893"/>
    </source>
</evidence>